<dbReference type="Pfam" id="PF03968">
    <property type="entry name" value="LptD_N"/>
    <property type="match status" value="1"/>
</dbReference>
<dbReference type="RefSeq" id="WP_377314356.1">
    <property type="nucleotide sequence ID" value="NZ_JBHUIY010000003.1"/>
</dbReference>
<sequence>MTRPVLPRLAGAALAALVLAAPLSASAQGFSMAQGGAQQLQVFADQGIEWHAEELRVIASGNAKAVRGTMTLDADTLTAYYRHGANGDEIWRIDADGSVVTIRSPTDTATGTKAIYDLDQAVLVLKGGPARLVTPTDSFQASEQIEYWEGKKMAVLRGDAVATRGDRTLRADVITAHFHDKGPAAAPAKPAPAAAAGAARKASGAGEDSLDLERADAYGHVVLTTAKEVITGDRGDYVAATGIATLSGAVKMTREGGNQLEGGWAYVNMKTGISKLFPAPPNGGTPGRVQGVFTPQKRDGGAAAPSGGVPAIGDLGGQ</sequence>
<protein>
    <submittedName>
        <fullName evidence="5">LptA/OstA family protein</fullName>
    </submittedName>
</protein>
<dbReference type="InterPro" id="IPR005653">
    <property type="entry name" value="OstA-like_N"/>
</dbReference>
<evidence type="ECO:0000256" key="3">
    <source>
        <dbReference type="SAM" id="SignalP"/>
    </source>
</evidence>
<dbReference type="Proteomes" id="UP001597296">
    <property type="component" value="Unassembled WGS sequence"/>
</dbReference>
<feature type="domain" description="Organic solvent tolerance-like N-terminal" evidence="4">
    <location>
        <begin position="54"/>
        <end position="143"/>
    </location>
</feature>
<name>A0ABW5C7C5_9PROT</name>
<dbReference type="Gene3D" id="2.60.450.10">
    <property type="entry name" value="Lipopolysaccharide (LPS) transport protein A like domain"/>
    <property type="match status" value="2"/>
</dbReference>
<accession>A0ABW5C7C5</accession>
<dbReference type="PANTHER" id="PTHR36504">
    <property type="entry name" value="LIPOPOLYSACCHARIDE EXPORT SYSTEM PROTEIN LPTA"/>
    <property type="match status" value="1"/>
</dbReference>
<feature type="chain" id="PRO_5047069845" evidence="3">
    <location>
        <begin position="28"/>
        <end position="318"/>
    </location>
</feature>
<evidence type="ECO:0000256" key="2">
    <source>
        <dbReference type="SAM" id="MobiDB-lite"/>
    </source>
</evidence>
<feature type="region of interest" description="Disordered" evidence="2">
    <location>
        <begin position="181"/>
        <end position="200"/>
    </location>
</feature>
<feature type="compositionally biased region" description="Low complexity" evidence="2">
    <location>
        <begin position="183"/>
        <end position="200"/>
    </location>
</feature>
<evidence type="ECO:0000313" key="5">
    <source>
        <dbReference type="EMBL" id="MFD2232758.1"/>
    </source>
</evidence>
<comment type="caution">
    <text evidence="5">The sequence shown here is derived from an EMBL/GenBank/DDBJ whole genome shotgun (WGS) entry which is preliminary data.</text>
</comment>
<evidence type="ECO:0000313" key="6">
    <source>
        <dbReference type="Proteomes" id="UP001597296"/>
    </source>
</evidence>
<proteinExistence type="predicted"/>
<organism evidence="5 6">
    <name type="scientific">Phaeospirillum tilakii</name>
    <dbReference type="NCBI Taxonomy" id="741673"/>
    <lineage>
        <taxon>Bacteria</taxon>
        <taxon>Pseudomonadati</taxon>
        <taxon>Pseudomonadota</taxon>
        <taxon>Alphaproteobacteria</taxon>
        <taxon>Rhodospirillales</taxon>
        <taxon>Rhodospirillaceae</taxon>
        <taxon>Phaeospirillum</taxon>
    </lineage>
</organism>
<evidence type="ECO:0000259" key="4">
    <source>
        <dbReference type="Pfam" id="PF03968"/>
    </source>
</evidence>
<keyword evidence="6" id="KW-1185">Reference proteome</keyword>
<dbReference type="InterPro" id="IPR052037">
    <property type="entry name" value="LPS_export_LptA"/>
</dbReference>
<dbReference type="PANTHER" id="PTHR36504:SF1">
    <property type="entry name" value="LIPOPOLYSACCHARIDE EXPORT SYSTEM PROTEIN LPTA"/>
    <property type="match status" value="1"/>
</dbReference>
<gene>
    <name evidence="5" type="ORF">ACFSNB_02950</name>
</gene>
<feature type="compositionally biased region" description="Low complexity" evidence="2">
    <location>
        <begin position="301"/>
        <end position="318"/>
    </location>
</feature>
<dbReference type="EMBL" id="JBHUIY010000003">
    <property type="protein sequence ID" value="MFD2232758.1"/>
    <property type="molecule type" value="Genomic_DNA"/>
</dbReference>
<evidence type="ECO:0000256" key="1">
    <source>
        <dbReference type="ARBA" id="ARBA00022729"/>
    </source>
</evidence>
<keyword evidence="1 3" id="KW-0732">Signal</keyword>
<feature type="region of interest" description="Disordered" evidence="2">
    <location>
        <begin position="295"/>
        <end position="318"/>
    </location>
</feature>
<feature type="signal peptide" evidence="3">
    <location>
        <begin position="1"/>
        <end position="27"/>
    </location>
</feature>
<reference evidence="6" key="1">
    <citation type="journal article" date="2019" name="Int. J. Syst. Evol. Microbiol.">
        <title>The Global Catalogue of Microorganisms (GCM) 10K type strain sequencing project: providing services to taxonomists for standard genome sequencing and annotation.</title>
        <authorList>
            <consortium name="The Broad Institute Genomics Platform"/>
            <consortium name="The Broad Institute Genome Sequencing Center for Infectious Disease"/>
            <person name="Wu L."/>
            <person name="Ma J."/>
        </authorList>
    </citation>
    <scope>NUCLEOTIDE SEQUENCE [LARGE SCALE GENOMIC DNA]</scope>
    <source>
        <strain evidence="6">KCTC 15012</strain>
    </source>
</reference>